<evidence type="ECO:0000256" key="1">
    <source>
        <dbReference type="SAM" id="Phobius"/>
    </source>
</evidence>
<gene>
    <name evidence="2" type="ORF">Pan153_47690</name>
</gene>
<proteinExistence type="predicted"/>
<protein>
    <submittedName>
        <fullName evidence="2">Uncharacterized protein</fullName>
    </submittedName>
</protein>
<sequence>MLVFKSHIWYLIRGIKNLLKFSLVTGFVFFLPIVLVILFLFVMMFYTHAKIYLLDQPHDPFQTFELPHERSITIYTDYDWLHEPPGHLYFDVTEKGDTILEDRIFENVSPRIYPYKEFKVVTSNDGQLVAILYYANVVILHDFKTNRTWPGPEGKKWNQSRITWADHLLVQEFLSRFKAEGKTLYCSLLGDRPSKTIASPNYQFHVRHDWETGEGQPGFHLRVRLFSGEKEIRTLLETRFQLSGDRANYSQQWYRWNEHWKAGWLDQSTFVVWSRDQGTRFWKLDAEGNCTEQFALLNPALQAEIQKFPSSPWRIPTNAWPQKKP</sequence>
<dbReference type="Proteomes" id="UP000320839">
    <property type="component" value="Chromosome"/>
</dbReference>
<organism evidence="2 3">
    <name type="scientific">Gimesia panareensis</name>
    <dbReference type="NCBI Taxonomy" id="2527978"/>
    <lineage>
        <taxon>Bacteria</taxon>
        <taxon>Pseudomonadati</taxon>
        <taxon>Planctomycetota</taxon>
        <taxon>Planctomycetia</taxon>
        <taxon>Planctomycetales</taxon>
        <taxon>Planctomycetaceae</taxon>
        <taxon>Gimesia</taxon>
    </lineage>
</organism>
<keyword evidence="1" id="KW-0472">Membrane</keyword>
<keyword evidence="1" id="KW-1133">Transmembrane helix</keyword>
<reference evidence="2 3" key="1">
    <citation type="submission" date="2019-02" db="EMBL/GenBank/DDBJ databases">
        <title>Deep-cultivation of Planctomycetes and their phenomic and genomic characterization uncovers novel biology.</title>
        <authorList>
            <person name="Wiegand S."/>
            <person name="Jogler M."/>
            <person name="Boedeker C."/>
            <person name="Pinto D."/>
            <person name="Vollmers J."/>
            <person name="Rivas-Marin E."/>
            <person name="Kohn T."/>
            <person name="Peeters S.H."/>
            <person name="Heuer A."/>
            <person name="Rast P."/>
            <person name="Oberbeckmann S."/>
            <person name="Bunk B."/>
            <person name="Jeske O."/>
            <person name="Meyerdierks A."/>
            <person name="Storesund J.E."/>
            <person name="Kallscheuer N."/>
            <person name="Luecker S."/>
            <person name="Lage O.M."/>
            <person name="Pohl T."/>
            <person name="Merkel B.J."/>
            <person name="Hornburger P."/>
            <person name="Mueller R.-W."/>
            <person name="Bruemmer F."/>
            <person name="Labrenz M."/>
            <person name="Spormann A.M."/>
            <person name="Op den Camp H."/>
            <person name="Overmann J."/>
            <person name="Amann R."/>
            <person name="Jetten M.S.M."/>
            <person name="Mascher T."/>
            <person name="Medema M.H."/>
            <person name="Devos D.P."/>
            <person name="Kaster A.-K."/>
            <person name="Ovreas L."/>
            <person name="Rohde M."/>
            <person name="Galperin M.Y."/>
            <person name="Jogler C."/>
        </authorList>
    </citation>
    <scope>NUCLEOTIDE SEQUENCE [LARGE SCALE GENOMIC DNA]</scope>
    <source>
        <strain evidence="2 3">Pan153</strain>
    </source>
</reference>
<dbReference type="OrthoDB" id="289863at2"/>
<evidence type="ECO:0000313" key="2">
    <source>
        <dbReference type="EMBL" id="QDV20098.1"/>
    </source>
</evidence>
<accession>A0A518FUT1</accession>
<dbReference type="AlphaFoldDB" id="A0A518FUT1"/>
<feature type="transmembrane region" description="Helical" evidence="1">
    <location>
        <begin position="21"/>
        <end position="46"/>
    </location>
</feature>
<dbReference type="RefSeq" id="WP_145458079.1">
    <property type="nucleotide sequence ID" value="NZ_CP036317.1"/>
</dbReference>
<dbReference type="EMBL" id="CP036317">
    <property type="protein sequence ID" value="QDV20098.1"/>
    <property type="molecule type" value="Genomic_DNA"/>
</dbReference>
<name>A0A518FUT1_9PLAN</name>
<evidence type="ECO:0000313" key="3">
    <source>
        <dbReference type="Proteomes" id="UP000320839"/>
    </source>
</evidence>
<keyword evidence="1" id="KW-0812">Transmembrane</keyword>